<feature type="coiled-coil region" evidence="1">
    <location>
        <begin position="177"/>
        <end position="226"/>
    </location>
</feature>
<evidence type="ECO:0000256" key="1">
    <source>
        <dbReference type="SAM" id="Coils"/>
    </source>
</evidence>
<name>A0A6G0WL41_9STRA</name>
<proteinExistence type="predicted"/>
<dbReference type="Proteomes" id="UP000481153">
    <property type="component" value="Unassembled WGS sequence"/>
</dbReference>
<keyword evidence="3" id="KW-1185">Reference proteome</keyword>
<reference evidence="2 3" key="1">
    <citation type="submission" date="2019-07" db="EMBL/GenBank/DDBJ databases">
        <title>Genomics analysis of Aphanomyces spp. identifies a new class of oomycete effector associated with host adaptation.</title>
        <authorList>
            <person name="Gaulin E."/>
        </authorList>
    </citation>
    <scope>NUCLEOTIDE SEQUENCE [LARGE SCALE GENOMIC DNA]</scope>
    <source>
        <strain evidence="2 3">ATCC 201684</strain>
    </source>
</reference>
<sequence length="236" mass="28210">MQSKEKRRNWTEAEDLVLLRQVSLLRPFQARHGDVMTLWDRDAETLCDEESFQRLVDGKKLQSRFNHLIDKHRKFDKQALRLSCVEEDESETSMILNDLVQLVDDAKIENENNKKEKKLEEKKSEDAGQIIRDEAMKTCKKRKSDTNDETRGNPNLALIELMKAEYMSDMEFRQKKMDIKRAQLEQEAQERRLEREERQKDRELQLKLAELETRKLELKLAEIEAVKWQRLHLNND</sequence>
<evidence type="ECO:0000313" key="3">
    <source>
        <dbReference type="Proteomes" id="UP000481153"/>
    </source>
</evidence>
<evidence type="ECO:0008006" key="4">
    <source>
        <dbReference type="Google" id="ProtNLM"/>
    </source>
</evidence>
<evidence type="ECO:0000313" key="2">
    <source>
        <dbReference type="EMBL" id="KAF0728024.1"/>
    </source>
</evidence>
<keyword evidence="1" id="KW-0175">Coiled coil</keyword>
<dbReference type="PANTHER" id="PTHR37558:SF1">
    <property type="entry name" value="HTH CENPB-TYPE DOMAIN-CONTAINING PROTEIN"/>
    <property type="match status" value="1"/>
</dbReference>
<organism evidence="2 3">
    <name type="scientific">Aphanomyces euteiches</name>
    <dbReference type="NCBI Taxonomy" id="100861"/>
    <lineage>
        <taxon>Eukaryota</taxon>
        <taxon>Sar</taxon>
        <taxon>Stramenopiles</taxon>
        <taxon>Oomycota</taxon>
        <taxon>Saprolegniomycetes</taxon>
        <taxon>Saprolegniales</taxon>
        <taxon>Verrucalvaceae</taxon>
        <taxon>Aphanomyces</taxon>
    </lineage>
</organism>
<dbReference type="EMBL" id="VJMJ01000184">
    <property type="protein sequence ID" value="KAF0728024.1"/>
    <property type="molecule type" value="Genomic_DNA"/>
</dbReference>
<protein>
    <recommendedName>
        <fullName evidence="4">Myb-like domain-containing protein</fullName>
    </recommendedName>
</protein>
<dbReference type="PANTHER" id="PTHR37558">
    <property type="entry name" value="HTH CENPB-TYPE DOMAIN-CONTAINING PROTEIN"/>
    <property type="match status" value="1"/>
</dbReference>
<accession>A0A6G0WL41</accession>
<feature type="coiled-coil region" evidence="1">
    <location>
        <begin position="96"/>
        <end position="125"/>
    </location>
</feature>
<dbReference type="VEuPathDB" id="FungiDB:AeMF1_012982"/>
<comment type="caution">
    <text evidence="2">The sequence shown here is derived from an EMBL/GenBank/DDBJ whole genome shotgun (WGS) entry which is preliminary data.</text>
</comment>
<gene>
    <name evidence="2" type="ORF">Ae201684_014130</name>
</gene>
<dbReference type="AlphaFoldDB" id="A0A6G0WL41"/>